<evidence type="ECO:0000313" key="3">
    <source>
        <dbReference type="Proteomes" id="UP000066737"/>
    </source>
</evidence>
<accession>A0A0U5D1R3</accession>
<evidence type="ECO:0000256" key="1">
    <source>
        <dbReference type="SAM" id="Coils"/>
    </source>
</evidence>
<reference evidence="3" key="1">
    <citation type="journal article" date="2016" name="Environ. Microbiol.">
        <title>The complete genome of a viable archaeum isolated from 123-million-year-old rock salt.</title>
        <authorList>
            <person name="Jaakkola S.T."/>
            <person name="Pfeiffer F."/>
            <person name="Ravantti J.J."/>
            <person name="Guo Q."/>
            <person name="Liu Y."/>
            <person name="Chen X."/>
            <person name="Ma H."/>
            <person name="Yang C."/>
            <person name="Oksanen H.M."/>
            <person name="Bamford D.H."/>
        </authorList>
    </citation>
    <scope>NUCLEOTIDE SEQUENCE</scope>
    <source>
        <strain evidence="3">JI20-1</strain>
        <plasmid evidence="3">Plasmid pSTJ001</plasmid>
    </source>
</reference>
<keyword evidence="1" id="KW-0175">Coiled coil</keyword>
<dbReference type="AlphaFoldDB" id="A0A0U5D1R3"/>
<protein>
    <submittedName>
        <fullName evidence="2">Uncharacterized protein</fullName>
    </submittedName>
</protein>
<proteinExistence type="predicted"/>
<keyword evidence="3" id="KW-1185">Reference proteome</keyword>
<dbReference type="KEGG" id="hhb:Hhub_4161"/>
<dbReference type="GeneID" id="26660497"/>
<organism evidence="2 3">
    <name type="scientific">Halobacterium hubeiense</name>
    <dbReference type="NCBI Taxonomy" id="1407499"/>
    <lineage>
        <taxon>Archaea</taxon>
        <taxon>Methanobacteriati</taxon>
        <taxon>Methanobacteriota</taxon>
        <taxon>Stenosarchaea group</taxon>
        <taxon>Halobacteria</taxon>
        <taxon>Halobacteriales</taxon>
        <taxon>Halobacteriaceae</taxon>
        <taxon>Halobacterium</taxon>
    </lineage>
</organism>
<dbReference type="EMBL" id="LN831303">
    <property type="protein sequence ID" value="CQH63703.1"/>
    <property type="molecule type" value="Genomic_DNA"/>
</dbReference>
<name>A0A0U5D1R3_9EURY</name>
<dbReference type="Proteomes" id="UP000066737">
    <property type="component" value="Plasmid pSTJ001"/>
</dbReference>
<evidence type="ECO:0000313" key="2">
    <source>
        <dbReference type="EMBL" id="CQH63703.1"/>
    </source>
</evidence>
<dbReference type="OrthoDB" id="383262at2157"/>
<dbReference type="RefSeq" id="WP_059058561.1">
    <property type="nucleotide sequence ID" value="NZ_CEML01000004.1"/>
</dbReference>
<sequence length="219" mass="24076">MADQPPSEILEKLDLKSRDILSALADLDAETSTITTPDLIEATGIDRPQIHYRLNEYLQPFGLVDTHQPAGENPGKVPPKELWLTEAGRDLVADLESQSGDAGLGDRLSRLEEQMDALQSTVQDLDAEASTDGNIEVAGDLADELDGLQEQIGSLAMQVEDLKEDAVFEEPIRADIDSTRAGLLAVLAFLIEEHGDDTEQRLQQLTDQYLEDLDRLADR</sequence>
<geneLocation type="plasmid" evidence="3">
    <name>pSTJ001</name>
</geneLocation>
<gene>
    <name evidence="2" type="ORF">HHUB_4161</name>
</gene>
<feature type="coiled-coil region" evidence="1">
    <location>
        <begin position="108"/>
        <end position="165"/>
    </location>
</feature>